<dbReference type="InterPro" id="IPR002401">
    <property type="entry name" value="Cyt_P450_E_grp-I"/>
</dbReference>
<evidence type="ECO:0000313" key="12">
    <source>
        <dbReference type="Proteomes" id="UP000719766"/>
    </source>
</evidence>
<dbReference type="OrthoDB" id="2789670at2759"/>
<keyword evidence="7 9" id="KW-0408">Iron</keyword>
<dbReference type="EMBL" id="JABBWE010000098">
    <property type="protein sequence ID" value="KAG1786090.1"/>
    <property type="molecule type" value="Genomic_DNA"/>
</dbReference>
<dbReference type="PANTHER" id="PTHR46300">
    <property type="entry name" value="P450, PUTATIVE (EUROFUNG)-RELATED-RELATED"/>
    <property type="match status" value="1"/>
</dbReference>
<keyword evidence="4 9" id="KW-0349">Heme</keyword>
<comment type="similarity">
    <text evidence="3 10">Belongs to the cytochrome P450 family.</text>
</comment>
<protein>
    <submittedName>
        <fullName evidence="11">Cytochrome P450</fullName>
    </submittedName>
</protein>
<dbReference type="InterPro" id="IPR036396">
    <property type="entry name" value="Cyt_P450_sf"/>
</dbReference>
<dbReference type="PANTHER" id="PTHR46300:SF7">
    <property type="entry name" value="P450, PUTATIVE (EUROFUNG)-RELATED"/>
    <property type="match status" value="1"/>
</dbReference>
<comment type="cofactor">
    <cofactor evidence="1 9">
        <name>heme</name>
        <dbReference type="ChEBI" id="CHEBI:30413"/>
    </cofactor>
</comment>
<feature type="binding site" description="axial binding residue" evidence="9">
    <location>
        <position position="463"/>
    </location>
    <ligand>
        <name>heme</name>
        <dbReference type="ChEBI" id="CHEBI:30413"/>
    </ligand>
    <ligandPart>
        <name>Fe</name>
        <dbReference type="ChEBI" id="CHEBI:18248"/>
    </ligandPart>
</feature>
<evidence type="ECO:0000256" key="1">
    <source>
        <dbReference type="ARBA" id="ARBA00001971"/>
    </source>
</evidence>
<evidence type="ECO:0000256" key="6">
    <source>
        <dbReference type="ARBA" id="ARBA00023002"/>
    </source>
</evidence>
<evidence type="ECO:0000256" key="5">
    <source>
        <dbReference type="ARBA" id="ARBA00022723"/>
    </source>
</evidence>
<dbReference type="Pfam" id="PF00067">
    <property type="entry name" value="p450"/>
    <property type="match status" value="1"/>
</dbReference>
<dbReference type="InterPro" id="IPR017972">
    <property type="entry name" value="Cyt_P450_CS"/>
</dbReference>
<dbReference type="GeneID" id="64603492"/>
<dbReference type="InterPro" id="IPR001128">
    <property type="entry name" value="Cyt_P450"/>
</dbReference>
<dbReference type="PRINTS" id="PR00463">
    <property type="entry name" value="EP450I"/>
</dbReference>
<comment type="caution">
    <text evidence="11">The sequence shown here is derived from an EMBL/GenBank/DDBJ whole genome shotgun (WGS) entry which is preliminary data.</text>
</comment>
<reference evidence="11" key="1">
    <citation type="journal article" date="2020" name="New Phytol.">
        <title>Comparative genomics reveals dynamic genome evolution in host specialist ectomycorrhizal fungi.</title>
        <authorList>
            <person name="Lofgren L.A."/>
            <person name="Nguyen N.H."/>
            <person name="Vilgalys R."/>
            <person name="Ruytinx J."/>
            <person name="Liao H.L."/>
            <person name="Branco S."/>
            <person name="Kuo A."/>
            <person name="LaButti K."/>
            <person name="Lipzen A."/>
            <person name="Andreopoulos W."/>
            <person name="Pangilinan J."/>
            <person name="Riley R."/>
            <person name="Hundley H."/>
            <person name="Na H."/>
            <person name="Barry K."/>
            <person name="Grigoriev I.V."/>
            <person name="Stajich J.E."/>
            <person name="Kennedy P.G."/>
        </authorList>
    </citation>
    <scope>NUCLEOTIDE SEQUENCE</scope>
    <source>
        <strain evidence="11">S12</strain>
    </source>
</reference>
<dbReference type="InterPro" id="IPR050364">
    <property type="entry name" value="Cytochrome_P450_fung"/>
</dbReference>
<dbReference type="SUPFAM" id="SSF48264">
    <property type="entry name" value="Cytochrome P450"/>
    <property type="match status" value="1"/>
</dbReference>
<dbReference type="GO" id="GO:0020037">
    <property type="term" value="F:heme binding"/>
    <property type="evidence" value="ECO:0007669"/>
    <property type="project" value="InterPro"/>
</dbReference>
<dbReference type="Gene3D" id="1.10.630.10">
    <property type="entry name" value="Cytochrome P450"/>
    <property type="match status" value="1"/>
</dbReference>
<dbReference type="AlphaFoldDB" id="A0A9P7ABL1"/>
<proteinExistence type="inferred from homology"/>
<dbReference type="PROSITE" id="PS00086">
    <property type="entry name" value="CYTOCHROME_P450"/>
    <property type="match status" value="1"/>
</dbReference>
<evidence type="ECO:0000256" key="2">
    <source>
        <dbReference type="ARBA" id="ARBA00005179"/>
    </source>
</evidence>
<comment type="pathway">
    <text evidence="2">Secondary metabolite biosynthesis.</text>
</comment>
<sequence length="567" mass="64903">MEVTDLMKRQRGRVDCERGDQDLAIDPGVDVPPSLDECCSKKDQPAVTAWPGCRIEIFWRARATAEHKDKNAAHSNYRPLIYLYAFGRDILIVNEASAATDLLETKSTLYARRPTWSMVALTGRQDNIAFMDHTDRQKKARVILQAGFNPKAQRSWGPVLEEETTSLMLQMAQSPELFKQHIRRYLGSFITRFTYGTKVEDHELKLGDEISVHTQQALRPGRWLADTVPLVLYLPDWFPGMAFKPWARDARTKFMEYTARPFRQARSSVVRLYVVSYPTYNEHDTKLDGTEMRGMVPDALNDIIAGTSKYKEEELISAASSIYTAAIETTYAVFMDFLILMMAHQDVQEKAYREIMSVTESTRLPLLSDMAALPYVDAVIREVHRFNPVTPMIPRSPMQTDSYKGYRIPKDTWVMFNIWAMTHDASIYRDPHQFTPERHLPLGHESSAKDPRDFTFGFGKRICPGLNLANVQIFLFVSQFLATFEIRPPLKDDGNEEEVVLEYTSSFVSVVSYRVAEMRFYIEPLLRMMCTQHRLIGLGKADLAIISSSSLYNAYRSSAGKSEWKGI</sequence>
<keyword evidence="5 9" id="KW-0479">Metal-binding</keyword>
<keyword evidence="6 10" id="KW-0560">Oxidoreductase</keyword>
<evidence type="ECO:0000256" key="10">
    <source>
        <dbReference type="RuleBase" id="RU000461"/>
    </source>
</evidence>
<accession>A0A9P7ABL1</accession>
<gene>
    <name evidence="11" type="ORF">HD556DRAFT_1539736</name>
</gene>
<evidence type="ECO:0000256" key="9">
    <source>
        <dbReference type="PIRSR" id="PIRSR602401-1"/>
    </source>
</evidence>
<keyword evidence="8 10" id="KW-0503">Monooxygenase</keyword>
<organism evidence="11 12">
    <name type="scientific">Suillus plorans</name>
    <dbReference type="NCBI Taxonomy" id="116603"/>
    <lineage>
        <taxon>Eukaryota</taxon>
        <taxon>Fungi</taxon>
        <taxon>Dikarya</taxon>
        <taxon>Basidiomycota</taxon>
        <taxon>Agaricomycotina</taxon>
        <taxon>Agaricomycetes</taxon>
        <taxon>Agaricomycetidae</taxon>
        <taxon>Boletales</taxon>
        <taxon>Suillineae</taxon>
        <taxon>Suillaceae</taxon>
        <taxon>Suillus</taxon>
    </lineage>
</organism>
<dbReference type="PRINTS" id="PR00385">
    <property type="entry name" value="P450"/>
</dbReference>
<evidence type="ECO:0000256" key="3">
    <source>
        <dbReference type="ARBA" id="ARBA00010617"/>
    </source>
</evidence>
<dbReference type="GO" id="GO:0004497">
    <property type="term" value="F:monooxygenase activity"/>
    <property type="evidence" value="ECO:0007669"/>
    <property type="project" value="UniProtKB-KW"/>
</dbReference>
<keyword evidence="12" id="KW-1185">Reference proteome</keyword>
<dbReference type="RefSeq" id="XP_041153568.1">
    <property type="nucleotide sequence ID" value="XM_041309728.1"/>
</dbReference>
<evidence type="ECO:0000256" key="4">
    <source>
        <dbReference type="ARBA" id="ARBA00022617"/>
    </source>
</evidence>
<dbReference type="Proteomes" id="UP000719766">
    <property type="component" value="Unassembled WGS sequence"/>
</dbReference>
<dbReference type="GO" id="GO:0005506">
    <property type="term" value="F:iron ion binding"/>
    <property type="evidence" value="ECO:0007669"/>
    <property type="project" value="InterPro"/>
</dbReference>
<evidence type="ECO:0000313" key="11">
    <source>
        <dbReference type="EMBL" id="KAG1786090.1"/>
    </source>
</evidence>
<name>A0A9P7ABL1_9AGAM</name>
<dbReference type="GO" id="GO:0016705">
    <property type="term" value="F:oxidoreductase activity, acting on paired donors, with incorporation or reduction of molecular oxygen"/>
    <property type="evidence" value="ECO:0007669"/>
    <property type="project" value="InterPro"/>
</dbReference>
<evidence type="ECO:0000256" key="8">
    <source>
        <dbReference type="ARBA" id="ARBA00023033"/>
    </source>
</evidence>
<evidence type="ECO:0000256" key="7">
    <source>
        <dbReference type="ARBA" id="ARBA00023004"/>
    </source>
</evidence>